<comment type="cofactor">
    <cofactor evidence="1 14">
        <name>pyridoxal 5'-phosphate</name>
        <dbReference type="ChEBI" id="CHEBI:597326"/>
    </cofactor>
</comment>
<keyword evidence="7 14" id="KW-0028">Amino-acid biosynthesis</keyword>
<protein>
    <recommendedName>
        <fullName evidence="14">Branched-chain-amino-acid aminotransferase</fullName>
        <shortName evidence="14">BCAT</shortName>
        <ecNumber evidence="14">2.6.1.42</ecNumber>
    </recommendedName>
</protein>
<dbReference type="UniPathway" id="UPA00048">
    <property type="reaction ID" value="UER00073"/>
</dbReference>
<dbReference type="InterPro" id="IPR043132">
    <property type="entry name" value="BCAT-like_C"/>
</dbReference>
<name>A0A7D5XID9_FERL1</name>
<sequence>MKHFPKIWLNGKFVRFEDAKIHVLCHSLQYGNAIFEGIRCYDTDKGPAVFRLREHLNRLFNSAKAYMMKIPYSKEQLREATLALMRINKVKECYIRPIVFYGHESIGLEPEGLSTNVAIIPIHWGHYFGEKIEKGVRTKISSWCRINPLIVPPQSKCSGNYANSLLAKIEATKAGYDEAIMQNISGYIAEGPGENVFIVRQGKLITPPVHAGILIGVTRDSVMRIARDMGIDVIIRDIPREELYIADEAFFTGTAAEITPIVEVDDRRIADGKRGPVTQKLQSKFFDVLKGKDERYYEWLEFVG</sequence>
<keyword evidence="10 14" id="KW-0100">Branched-chain amino acid biosynthesis</keyword>
<dbReference type="FunFam" id="3.20.10.10:FF:000002">
    <property type="entry name" value="D-alanine aminotransferase"/>
    <property type="match status" value="1"/>
</dbReference>
<proteinExistence type="inferred from homology"/>
<evidence type="ECO:0000256" key="14">
    <source>
        <dbReference type="RuleBase" id="RU364094"/>
    </source>
</evidence>
<evidence type="ECO:0000256" key="4">
    <source>
        <dbReference type="ARBA" id="ARBA00005072"/>
    </source>
</evidence>
<dbReference type="Proteomes" id="UP000510821">
    <property type="component" value="Chromosome"/>
</dbReference>
<organism evidence="15 16">
    <name type="scientific">Fermentimicrarchaeum limneticum</name>
    <dbReference type="NCBI Taxonomy" id="2795018"/>
    <lineage>
        <taxon>Archaea</taxon>
        <taxon>Candidatus Micrarchaeota</taxon>
        <taxon>Candidatus Fermentimicrarchaeales</taxon>
        <taxon>Candidatus Fermentimicrarchaeaceae</taxon>
        <taxon>Candidatus Fermentimicrarchaeum</taxon>
    </lineage>
</organism>
<evidence type="ECO:0000256" key="9">
    <source>
        <dbReference type="ARBA" id="ARBA00022898"/>
    </source>
</evidence>
<comment type="pathway">
    <text evidence="2 14">Amino-acid biosynthesis; L-isoleucine biosynthesis; L-isoleucine from 2-oxobutanoate: step 4/4.</text>
</comment>
<dbReference type="UniPathway" id="UPA00049">
    <property type="reaction ID" value="UER00062"/>
</dbReference>
<evidence type="ECO:0000313" key="15">
    <source>
        <dbReference type="EMBL" id="QLJ53074.1"/>
    </source>
</evidence>
<comment type="catalytic activity">
    <reaction evidence="13 14">
        <text>L-leucine + 2-oxoglutarate = 4-methyl-2-oxopentanoate + L-glutamate</text>
        <dbReference type="Rhea" id="RHEA:18321"/>
        <dbReference type="ChEBI" id="CHEBI:16810"/>
        <dbReference type="ChEBI" id="CHEBI:17865"/>
        <dbReference type="ChEBI" id="CHEBI:29985"/>
        <dbReference type="ChEBI" id="CHEBI:57427"/>
        <dbReference type="EC" id="2.6.1.42"/>
    </reaction>
</comment>
<dbReference type="NCBIfam" id="TIGR01122">
    <property type="entry name" value="ilvE_I"/>
    <property type="match status" value="1"/>
</dbReference>
<reference evidence="16" key="1">
    <citation type="submission" date="2020-07" db="EMBL/GenBank/DDBJ databases">
        <title>Metabolic diversity and evolutionary history of the archaeal phylum ###Micrarchaeota### uncovered from a freshwater lake metagenome.</title>
        <authorList>
            <person name="Kadnikov V.V."/>
            <person name="Savvichev A.S."/>
            <person name="Mardanov A.V."/>
            <person name="Beletsky A.V."/>
            <person name="Chupakov A.V."/>
            <person name="Kokryatskaya N.M."/>
            <person name="Pimenov N.V."/>
            <person name="Ravin N.V."/>
        </authorList>
    </citation>
    <scope>NUCLEOTIDE SEQUENCE [LARGE SCALE GENOMIC DNA]</scope>
</reference>
<evidence type="ECO:0000256" key="2">
    <source>
        <dbReference type="ARBA" id="ARBA00004824"/>
    </source>
</evidence>
<comment type="pathway">
    <text evidence="3 14">Amino-acid biosynthesis; L-valine biosynthesis; L-valine from pyruvate: step 4/4.</text>
</comment>
<dbReference type="KEGG" id="flt:Sv326_0899"/>
<accession>A0A7D5XID9</accession>
<evidence type="ECO:0000256" key="11">
    <source>
        <dbReference type="ARBA" id="ARBA00048212"/>
    </source>
</evidence>
<dbReference type="EMBL" id="CP058998">
    <property type="protein sequence ID" value="QLJ53074.1"/>
    <property type="molecule type" value="Genomic_DNA"/>
</dbReference>
<evidence type="ECO:0000256" key="1">
    <source>
        <dbReference type="ARBA" id="ARBA00001933"/>
    </source>
</evidence>
<comment type="catalytic activity">
    <reaction evidence="11 14">
        <text>L-valine + 2-oxoglutarate = 3-methyl-2-oxobutanoate + L-glutamate</text>
        <dbReference type="Rhea" id="RHEA:24813"/>
        <dbReference type="ChEBI" id="CHEBI:11851"/>
        <dbReference type="ChEBI" id="CHEBI:16810"/>
        <dbReference type="ChEBI" id="CHEBI:29985"/>
        <dbReference type="ChEBI" id="CHEBI:57762"/>
        <dbReference type="EC" id="2.6.1.42"/>
    </reaction>
</comment>
<dbReference type="PANTHER" id="PTHR42743">
    <property type="entry name" value="AMINO-ACID AMINOTRANSFERASE"/>
    <property type="match status" value="1"/>
</dbReference>
<keyword evidence="9 14" id="KW-0663">Pyridoxal phosphate</keyword>
<dbReference type="InterPro" id="IPR033939">
    <property type="entry name" value="BCAT_family"/>
</dbReference>
<keyword evidence="6 14" id="KW-0032">Aminotransferase</keyword>
<dbReference type="GO" id="GO:0009098">
    <property type="term" value="P:L-leucine biosynthetic process"/>
    <property type="evidence" value="ECO:0007669"/>
    <property type="project" value="UniProtKB-UniPathway"/>
</dbReference>
<dbReference type="GO" id="GO:0009097">
    <property type="term" value="P:isoleucine biosynthetic process"/>
    <property type="evidence" value="ECO:0007669"/>
    <property type="project" value="UniProtKB-UniPathway"/>
</dbReference>
<evidence type="ECO:0000256" key="10">
    <source>
        <dbReference type="ARBA" id="ARBA00023304"/>
    </source>
</evidence>
<evidence type="ECO:0000313" key="16">
    <source>
        <dbReference type="Proteomes" id="UP000510821"/>
    </source>
</evidence>
<dbReference type="SUPFAM" id="SSF56752">
    <property type="entry name" value="D-aminoacid aminotransferase-like PLP-dependent enzymes"/>
    <property type="match status" value="1"/>
</dbReference>
<dbReference type="Gene3D" id="3.20.10.10">
    <property type="entry name" value="D-amino Acid Aminotransferase, subunit A, domain 2"/>
    <property type="match status" value="1"/>
</dbReference>
<dbReference type="InterPro" id="IPR001544">
    <property type="entry name" value="Aminotrans_IV"/>
</dbReference>
<dbReference type="UniPathway" id="UPA00047">
    <property type="reaction ID" value="UER00058"/>
</dbReference>
<evidence type="ECO:0000256" key="3">
    <source>
        <dbReference type="ARBA" id="ARBA00004931"/>
    </source>
</evidence>
<comment type="similarity">
    <text evidence="5 14">Belongs to the class-IV pyridoxal-phosphate-dependent aminotransferase family.</text>
</comment>
<dbReference type="EC" id="2.6.1.42" evidence="14"/>
<dbReference type="InterPro" id="IPR050571">
    <property type="entry name" value="Class-IV_PLP-Dep_Aminotrnsfr"/>
</dbReference>
<dbReference type="InterPro" id="IPR005785">
    <property type="entry name" value="B_amino_transI"/>
</dbReference>
<dbReference type="AlphaFoldDB" id="A0A7D5XID9"/>
<dbReference type="InterPro" id="IPR036038">
    <property type="entry name" value="Aminotransferase-like"/>
</dbReference>
<gene>
    <name evidence="14" type="primary">ilvE</name>
    <name evidence="15" type="ORF">Sv326_0899</name>
</gene>
<comment type="function">
    <text evidence="14">Acts on leucine, isoleucine and valine.</text>
</comment>
<keyword evidence="8 14" id="KW-0808">Transferase</keyword>
<evidence type="ECO:0000256" key="12">
    <source>
        <dbReference type="ARBA" id="ARBA00048798"/>
    </source>
</evidence>
<dbReference type="NCBIfam" id="NF005146">
    <property type="entry name" value="PRK06606.1"/>
    <property type="match status" value="1"/>
</dbReference>
<evidence type="ECO:0000256" key="7">
    <source>
        <dbReference type="ARBA" id="ARBA00022605"/>
    </source>
</evidence>
<dbReference type="PANTHER" id="PTHR42743:SF11">
    <property type="entry name" value="AMINODEOXYCHORISMATE LYASE"/>
    <property type="match status" value="1"/>
</dbReference>
<comment type="pathway">
    <text evidence="4 14">Amino-acid biosynthesis; L-leucine biosynthesis; L-leucine from 3-methyl-2-oxobutanoate: step 4/4.</text>
</comment>
<dbReference type="Pfam" id="PF01063">
    <property type="entry name" value="Aminotran_4"/>
    <property type="match status" value="1"/>
</dbReference>
<evidence type="ECO:0000256" key="8">
    <source>
        <dbReference type="ARBA" id="ARBA00022679"/>
    </source>
</evidence>
<dbReference type="GO" id="GO:0009099">
    <property type="term" value="P:L-valine biosynthetic process"/>
    <property type="evidence" value="ECO:0007669"/>
    <property type="project" value="UniProtKB-UniPathway"/>
</dbReference>
<dbReference type="InterPro" id="IPR043131">
    <property type="entry name" value="BCAT-like_N"/>
</dbReference>
<dbReference type="CDD" id="cd01557">
    <property type="entry name" value="BCAT_beta_family"/>
    <property type="match status" value="1"/>
</dbReference>
<dbReference type="GO" id="GO:0004084">
    <property type="term" value="F:branched-chain-amino-acid transaminase activity"/>
    <property type="evidence" value="ECO:0007669"/>
    <property type="project" value="UniProtKB-EC"/>
</dbReference>
<evidence type="ECO:0000256" key="6">
    <source>
        <dbReference type="ARBA" id="ARBA00022576"/>
    </source>
</evidence>
<evidence type="ECO:0000256" key="13">
    <source>
        <dbReference type="ARBA" id="ARBA00049229"/>
    </source>
</evidence>
<comment type="catalytic activity">
    <reaction evidence="12 14">
        <text>L-isoleucine + 2-oxoglutarate = (S)-3-methyl-2-oxopentanoate + L-glutamate</text>
        <dbReference type="Rhea" id="RHEA:24801"/>
        <dbReference type="ChEBI" id="CHEBI:16810"/>
        <dbReference type="ChEBI" id="CHEBI:29985"/>
        <dbReference type="ChEBI" id="CHEBI:35146"/>
        <dbReference type="ChEBI" id="CHEBI:58045"/>
        <dbReference type="EC" id="2.6.1.42"/>
    </reaction>
</comment>
<evidence type="ECO:0000256" key="5">
    <source>
        <dbReference type="ARBA" id="ARBA00009320"/>
    </source>
</evidence>
<dbReference type="Gene3D" id="3.30.470.10">
    <property type="match status" value="1"/>
</dbReference>